<dbReference type="EMBL" id="JAFIQS010000007">
    <property type="protein sequence ID" value="KAG5166961.1"/>
    <property type="molecule type" value="Genomic_DNA"/>
</dbReference>
<keyword evidence="5" id="KW-0548">Nucleotidyltransferase</keyword>
<name>A0A8H7XSX2_PSICU</name>
<evidence type="ECO:0000313" key="9">
    <source>
        <dbReference type="EMBL" id="KAG5166961.1"/>
    </source>
</evidence>
<dbReference type="PANTHER" id="PTHR10102:SF0">
    <property type="entry name" value="DNA-DIRECTED RNA POLYMERASE, MITOCHONDRIAL"/>
    <property type="match status" value="1"/>
</dbReference>
<evidence type="ECO:0000256" key="1">
    <source>
        <dbReference type="ARBA" id="ARBA00009493"/>
    </source>
</evidence>
<dbReference type="GO" id="GO:0006390">
    <property type="term" value="P:mitochondrial transcription"/>
    <property type="evidence" value="ECO:0007669"/>
    <property type="project" value="TreeGrafter"/>
</dbReference>
<feature type="domain" description="DNA-directed RNA polymerase C-terminal" evidence="8">
    <location>
        <begin position="152"/>
        <end position="223"/>
    </location>
</feature>
<dbReference type="PANTHER" id="PTHR10102">
    <property type="entry name" value="DNA-DIRECTED RNA POLYMERASE, MITOCHONDRIAL"/>
    <property type="match status" value="1"/>
</dbReference>
<dbReference type="GO" id="GO:0003677">
    <property type="term" value="F:DNA binding"/>
    <property type="evidence" value="ECO:0007669"/>
    <property type="project" value="InterPro"/>
</dbReference>
<protein>
    <recommendedName>
        <fullName evidence="2">DNA-directed RNA polymerase</fullName>
        <ecNumber evidence="2">2.7.7.6</ecNumber>
    </recommendedName>
</protein>
<evidence type="ECO:0000256" key="6">
    <source>
        <dbReference type="ARBA" id="ARBA00023163"/>
    </source>
</evidence>
<evidence type="ECO:0000256" key="5">
    <source>
        <dbReference type="ARBA" id="ARBA00022695"/>
    </source>
</evidence>
<dbReference type="GO" id="GO:0034245">
    <property type="term" value="C:mitochondrial DNA-directed RNA polymerase complex"/>
    <property type="evidence" value="ECO:0007669"/>
    <property type="project" value="TreeGrafter"/>
</dbReference>
<comment type="similarity">
    <text evidence="1">Belongs to the phage and mitochondrial RNA polymerase family.</text>
</comment>
<evidence type="ECO:0000256" key="2">
    <source>
        <dbReference type="ARBA" id="ARBA00012418"/>
    </source>
</evidence>
<keyword evidence="6" id="KW-0804">Transcription</keyword>
<dbReference type="EC" id="2.7.7.6" evidence="2"/>
<comment type="caution">
    <text evidence="9">The sequence shown here is derived from an EMBL/GenBank/DDBJ whole genome shotgun (WGS) entry which is preliminary data.</text>
</comment>
<dbReference type="Gene3D" id="1.10.150.20">
    <property type="entry name" value="5' to 3' exonuclease, C-terminal subdomain"/>
    <property type="match status" value="1"/>
</dbReference>
<dbReference type="InterPro" id="IPR046950">
    <property type="entry name" value="DNA-dir_Rpol_C_phage-type"/>
</dbReference>
<comment type="catalytic activity">
    <reaction evidence="7">
        <text>RNA(n) + a ribonucleoside 5'-triphosphate = RNA(n+1) + diphosphate</text>
        <dbReference type="Rhea" id="RHEA:21248"/>
        <dbReference type="Rhea" id="RHEA-COMP:14527"/>
        <dbReference type="Rhea" id="RHEA-COMP:17342"/>
        <dbReference type="ChEBI" id="CHEBI:33019"/>
        <dbReference type="ChEBI" id="CHEBI:61557"/>
        <dbReference type="ChEBI" id="CHEBI:140395"/>
        <dbReference type="EC" id="2.7.7.6"/>
    </reaction>
</comment>
<dbReference type="InterPro" id="IPR043502">
    <property type="entry name" value="DNA/RNA_pol_sf"/>
</dbReference>
<keyword evidence="4" id="KW-0808">Transferase</keyword>
<dbReference type="InterPro" id="IPR002092">
    <property type="entry name" value="DNA-dir_Rpol_phage-type"/>
</dbReference>
<dbReference type="Gene3D" id="3.30.70.370">
    <property type="match status" value="1"/>
</dbReference>
<dbReference type="AlphaFoldDB" id="A0A8H7XSX2"/>
<sequence length="299" mass="33737">MGKYPIPPHLNRDDPSRSLMMFAHAKPLGAYMGFAGLRSMRQICSGRDRTDLPKEISWQAASYLAKQLLSTIGDTFKGAKGIQDWPTLCMRLISKSVPASRLGVVVDVVDGKNEKKYATLGRKEVKREQMTSVIWTTLLGLPIVQPYRKISTTAFPPNFIHSLDATHMLLTAIKCNDRGLTFASIHDSYWTHACDIDTMSEAIRETFISLHQSDILNKLQQATPPQAQWSDSPRHRLKIPAANLFGYDKAGSTSVFSGLRSTLSKCGRRRRTRSMYGMRWWQKADDPWQFLAACIELTK</sequence>
<feature type="domain" description="DNA-directed RNA polymerase C-terminal" evidence="8">
    <location>
        <begin position="47"/>
        <end position="151"/>
    </location>
</feature>
<evidence type="ECO:0000256" key="3">
    <source>
        <dbReference type="ARBA" id="ARBA00022478"/>
    </source>
</evidence>
<dbReference type="SUPFAM" id="SSF56672">
    <property type="entry name" value="DNA/RNA polymerases"/>
    <property type="match status" value="2"/>
</dbReference>
<dbReference type="Pfam" id="PF00940">
    <property type="entry name" value="RNA_pol"/>
    <property type="match status" value="3"/>
</dbReference>
<dbReference type="GO" id="GO:0003899">
    <property type="term" value="F:DNA-directed RNA polymerase activity"/>
    <property type="evidence" value="ECO:0007669"/>
    <property type="project" value="UniProtKB-EC"/>
</dbReference>
<accession>A0A8H7XSX2</accession>
<organism evidence="9">
    <name type="scientific">Psilocybe cubensis</name>
    <name type="common">Psychedelic mushroom</name>
    <name type="synonym">Stropharia cubensis</name>
    <dbReference type="NCBI Taxonomy" id="181762"/>
    <lineage>
        <taxon>Eukaryota</taxon>
        <taxon>Fungi</taxon>
        <taxon>Dikarya</taxon>
        <taxon>Basidiomycota</taxon>
        <taxon>Agaricomycotina</taxon>
        <taxon>Agaricomycetes</taxon>
        <taxon>Agaricomycetidae</taxon>
        <taxon>Agaricales</taxon>
        <taxon>Agaricineae</taxon>
        <taxon>Strophariaceae</taxon>
        <taxon>Psilocybe</taxon>
    </lineage>
</organism>
<gene>
    <name evidence="9" type="ORF">JR316_007298</name>
</gene>
<reference evidence="9" key="1">
    <citation type="submission" date="2021-02" db="EMBL/GenBank/DDBJ databases">
        <title>Psilocybe cubensis genome.</title>
        <authorList>
            <person name="Mckernan K.J."/>
            <person name="Crawford S."/>
            <person name="Trippe A."/>
            <person name="Kane L.T."/>
            <person name="Mclaughlin S."/>
        </authorList>
    </citation>
    <scope>NUCLEOTIDE SEQUENCE [LARGE SCALE GENOMIC DNA]</scope>
    <source>
        <strain evidence="9">MGC-MH-2018</strain>
    </source>
</reference>
<evidence type="ECO:0000256" key="4">
    <source>
        <dbReference type="ARBA" id="ARBA00022679"/>
    </source>
</evidence>
<feature type="domain" description="DNA-directed RNA polymerase C-terminal" evidence="8">
    <location>
        <begin position="237"/>
        <end position="299"/>
    </location>
</feature>
<evidence type="ECO:0000259" key="8">
    <source>
        <dbReference type="Pfam" id="PF00940"/>
    </source>
</evidence>
<proteinExistence type="inferred from homology"/>
<evidence type="ECO:0000256" key="7">
    <source>
        <dbReference type="ARBA" id="ARBA00048552"/>
    </source>
</evidence>
<keyword evidence="3" id="KW-0240">DNA-directed RNA polymerase</keyword>